<evidence type="ECO:0000313" key="2">
    <source>
        <dbReference type="Proteomes" id="UP001165064"/>
    </source>
</evidence>
<dbReference type="Proteomes" id="UP001165064">
    <property type="component" value="Unassembled WGS sequence"/>
</dbReference>
<protein>
    <submittedName>
        <fullName evidence="1">Unnamed protein product</fullName>
    </submittedName>
</protein>
<sequence length="201" mass="21870">MSSKSYGNPIQATTDEIKPVPSSIRDIDARAAYNDEVLLAEIGYKQELKRKFSTFQIFGTAFSIMGLLPSISSTAASGLSSGPSGFLWSWLIASIFIFCVGLSISELGSAIPTSGGLYYWTHYYAPQKYRIVISFVIGLSNSLALCSGLVSMSYGNAQEILAAVYITKDVLTEMDSMMLSLSLVSFKTIPTGHQDFNSFYP</sequence>
<evidence type="ECO:0000313" key="1">
    <source>
        <dbReference type="EMBL" id="GME99781.1"/>
    </source>
</evidence>
<comment type="caution">
    <text evidence="1">The sequence shown here is derived from an EMBL/GenBank/DDBJ whole genome shotgun (WGS) entry which is preliminary data.</text>
</comment>
<organism evidence="1 2">
    <name type="scientific">Ambrosiozyma monospora</name>
    <name type="common">Yeast</name>
    <name type="synonym">Endomycopsis monosporus</name>
    <dbReference type="NCBI Taxonomy" id="43982"/>
    <lineage>
        <taxon>Eukaryota</taxon>
        <taxon>Fungi</taxon>
        <taxon>Dikarya</taxon>
        <taxon>Ascomycota</taxon>
        <taxon>Saccharomycotina</taxon>
        <taxon>Pichiomycetes</taxon>
        <taxon>Pichiales</taxon>
        <taxon>Pichiaceae</taxon>
        <taxon>Ambrosiozyma</taxon>
    </lineage>
</organism>
<reference evidence="1" key="1">
    <citation type="submission" date="2023-04" db="EMBL/GenBank/DDBJ databases">
        <title>Ambrosiozyma monospora NBRC 10751.</title>
        <authorList>
            <person name="Ichikawa N."/>
            <person name="Sato H."/>
            <person name="Tonouchi N."/>
        </authorList>
    </citation>
    <scope>NUCLEOTIDE SEQUENCE</scope>
    <source>
        <strain evidence="1">NBRC 10751</strain>
    </source>
</reference>
<proteinExistence type="predicted"/>
<gene>
    <name evidence="1" type="ORF">Amon02_001082300</name>
</gene>
<accession>A0ACB5U2L3</accession>
<dbReference type="EMBL" id="BSXS01011141">
    <property type="protein sequence ID" value="GME99781.1"/>
    <property type="molecule type" value="Genomic_DNA"/>
</dbReference>
<name>A0ACB5U2L3_AMBMO</name>
<keyword evidence="2" id="KW-1185">Reference proteome</keyword>